<gene>
    <name evidence="1" type="ordered locus">Bacsa_2420</name>
</gene>
<reference evidence="1 2" key="1">
    <citation type="journal article" date="2011" name="Stand. Genomic Sci.">
        <title>Complete genome sequence of Bacteroides salanitronis type strain (BL78).</title>
        <authorList>
            <person name="Gronow S."/>
            <person name="Held B."/>
            <person name="Lucas S."/>
            <person name="Lapidus A."/>
            <person name="Del Rio T.G."/>
            <person name="Nolan M."/>
            <person name="Tice H."/>
            <person name="Deshpande S."/>
            <person name="Cheng J.F."/>
            <person name="Pitluck S."/>
            <person name="Liolios K."/>
            <person name="Pagani I."/>
            <person name="Ivanova N."/>
            <person name="Mavromatis K."/>
            <person name="Pati A."/>
            <person name="Tapia R."/>
            <person name="Han C."/>
            <person name="Goodwin L."/>
            <person name="Chen A."/>
            <person name="Palaniappan K."/>
            <person name="Land M."/>
            <person name="Hauser L."/>
            <person name="Chang Y.J."/>
            <person name="Jeffries C.D."/>
            <person name="Brambilla E.M."/>
            <person name="Rohde M."/>
            <person name="Goker M."/>
            <person name="Detter J.C."/>
            <person name="Woyke T."/>
            <person name="Bristow J."/>
            <person name="Markowitz V."/>
            <person name="Hugenholtz P."/>
            <person name="Kyrpides N.C."/>
            <person name="Klenk H.P."/>
            <person name="Eisen J.A."/>
        </authorList>
    </citation>
    <scope>NUCLEOTIDE SEQUENCE [LARGE SCALE GENOMIC DNA]</scope>
    <source>
        <strain evidence="1 2">DSM 18170</strain>
    </source>
</reference>
<dbReference type="EMBL" id="CP002530">
    <property type="protein sequence ID" value="ADY36966.1"/>
    <property type="molecule type" value="Genomic_DNA"/>
</dbReference>
<dbReference type="KEGG" id="bsa:Bacsa_2420"/>
<protein>
    <submittedName>
        <fullName evidence="1">Uncharacterized protein</fullName>
    </submittedName>
</protein>
<accession>F0R7D9</accession>
<name>F0R7D9_PHOSB</name>
<evidence type="ECO:0000313" key="1">
    <source>
        <dbReference type="EMBL" id="ADY36966.1"/>
    </source>
</evidence>
<evidence type="ECO:0000313" key="2">
    <source>
        <dbReference type="Proteomes" id="UP000007486"/>
    </source>
</evidence>
<sequence>MDIDVKPSDFGIDHFLEPEEINQLTVAEYREYERKLRNYRDWKNTIVTAKKMAYERGFKEGMAEKLKERNVPIEEIIERTGLTEQEIAAL</sequence>
<organism evidence="1 2">
    <name type="scientific">Phocaeicola salanitronis (strain DSM 18170 / JCM 13657 / CCUG 60908 / BL78)</name>
    <name type="common">Bacteroides salanitronis</name>
    <dbReference type="NCBI Taxonomy" id="667015"/>
    <lineage>
        <taxon>Bacteria</taxon>
        <taxon>Pseudomonadati</taxon>
        <taxon>Bacteroidota</taxon>
        <taxon>Bacteroidia</taxon>
        <taxon>Bacteroidales</taxon>
        <taxon>Bacteroidaceae</taxon>
        <taxon>Phocaeicola</taxon>
    </lineage>
</organism>
<proteinExistence type="predicted"/>
<dbReference type="AlphaFoldDB" id="F0R7D9"/>
<dbReference type="STRING" id="667015.Bacsa_2420"/>
<dbReference type="HOGENOM" id="CLU_2434774_0_0_10"/>
<keyword evidence="2" id="KW-1185">Reference proteome</keyword>
<dbReference type="RefSeq" id="WP_013618389.1">
    <property type="nucleotide sequence ID" value="NC_015164.1"/>
</dbReference>
<dbReference type="Proteomes" id="UP000007486">
    <property type="component" value="Chromosome"/>
</dbReference>